<reference evidence="1 2" key="1">
    <citation type="journal article" date="2018" name="PLoS Pathog.">
        <title>Evolution of structural diversity of trichothecenes, a family of toxins produced by plant pathogenic and entomopathogenic fungi.</title>
        <authorList>
            <person name="Proctor R.H."/>
            <person name="McCormick S.P."/>
            <person name="Kim H.S."/>
            <person name="Cardoza R.E."/>
            <person name="Stanley A.M."/>
            <person name="Lindo L."/>
            <person name="Kelly A."/>
            <person name="Brown D.W."/>
            <person name="Lee T."/>
            <person name="Vaughan M.M."/>
            <person name="Alexander N.J."/>
            <person name="Busman M."/>
            <person name="Gutierrez S."/>
        </authorList>
    </citation>
    <scope>NUCLEOTIDE SEQUENCE [LARGE SCALE GENOMIC DNA]</scope>
    <source>
        <strain evidence="1 2">NRRL 3299</strain>
    </source>
</reference>
<organism evidence="1 2">
    <name type="scientific">Fusarium sporotrichioides</name>
    <dbReference type="NCBI Taxonomy" id="5514"/>
    <lineage>
        <taxon>Eukaryota</taxon>
        <taxon>Fungi</taxon>
        <taxon>Dikarya</taxon>
        <taxon>Ascomycota</taxon>
        <taxon>Pezizomycotina</taxon>
        <taxon>Sordariomycetes</taxon>
        <taxon>Hypocreomycetidae</taxon>
        <taxon>Hypocreales</taxon>
        <taxon>Nectriaceae</taxon>
        <taxon>Fusarium</taxon>
    </lineage>
</organism>
<name>A0A395RDU8_FUSSP</name>
<evidence type="ECO:0000313" key="2">
    <source>
        <dbReference type="Proteomes" id="UP000266152"/>
    </source>
</evidence>
<sequence>MPVGILTSGAGLSAVSAPVSGALMFFSGAIAQASANSDTFRKMATPDDVKDDVENAYGNAFSAVLNATNGMKERDLTAEDWVFSRFVQGEGLSVPVITKALEAYVEATHKKWACCRAVSLLSAELLCVIARACQNESYDERTQSLTICLGGEPCIYSPRLVDLTSVHNSPTLSVNWISW</sequence>
<dbReference type="Proteomes" id="UP000266152">
    <property type="component" value="Unassembled WGS sequence"/>
</dbReference>
<gene>
    <name evidence="1" type="ORF">FSPOR_11906</name>
</gene>
<comment type="caution">
    <text evidence="1">The sequence shown here is derived from an EMBL/GenBank/DDBJ whole genome shotgun (WGS) entry which is preliminary data.</text>
</comment>
<protein>
    <submittedName>
        <fullName evidence="1">Uncharacterized protein</fullName>
    </submittedName>
</protein>
<keyword evidence="2" id="KW-1185">Reference proteome</keyword>
<dbReference type="AlphaFoldDB" id="A0A395RDU8"/>
<dbReference type="EMBL" id="PXOF01000305">
    <property type="protein sequence ID" value="RGP58290.1"/>
    <property type="molecule type" value="Genomic_DNA"/>
</dbReference>
<accession>A0A395RDU8</accession>
<proteinExistence type="predicted"/>
<evidence type="ECO:0000313" key="1">
    <source>
        <dbReference type="EMBL" id="RGP58290.1"/>
    </source>
</evidence>
<dbReference type="STRING" id="5514.A0A395RDU8"/>